<sequence>MTTVDAAGFLRLAPHRLRHHTLRIGLRSVHEATRRNLEVLI</sequence>
<name>A0A2Y8ZSN1_9MICO</name>
<dbReference type="EMBL" id="UESZ01000001">
    <property type="protein sequence ID" value="SSA34476.1"/>
    <property type="molecule type" value="Genomic_DNA"/>
</dbReference>
<reference evidence="2" key="1">
    <citation type="submission" date="2016-10" db="EMBL/GenBank/DDBJ databases">
        <authorList>
            <person name="Varghese N."/>
            <person name="Submissions S."/>
        </authorList>
    </citation>
    <scope>NUCLEOTIDE SEQUENCE [LARGE SCALE GENOMIC DNA]</scope>
    <source>
        <strain evidence="2">DSM 22951</strain>
    </source>
</reference>
<evidence type="ECO:0000313" key="1">
    <source>
        <dbReference type="EMBL" id="SSA34476.1"/>
    </source>
</evidence>
<protein>
    <submittedName>
        <fullName evidence="1">Uncharacterized protein</fullName>
    </submittedName>
</protein>
<gene>
    <name evidence="1" type="ORF">SAMN04489750_1799</name>
</gene>
<proteinExistence type="predicted"/>
<accession>A0A2Y8ZSN1</accession>
<evidence type="ECO:0000313" key="2">
    <source>
        <dbReference type="Proteomes" id="UP000250028"/>
    </source>
</evidence>
<dbReference type="AlphaFoldDB" id="A0A2Y8ZSN1"/>
<organism evidence="1 2">
    <name type="scientific">Branchiibius hedensis</name>
    <dbReference type="NCBI Taxonomy" id="672460"/>
    <lineage>
        <taxon>Bacteria</taxon>
        <taxon>Bacillati</taxon>
        <taxon>Actinomycetota</taxon>
        <taxon>Actinomycetes</taxon>
        <taxon>Micrococcales</taxon>
        <taxon>Dermacoccaceae</taxon>
        <taxon>Branchiibius</taxon>
    </lineage>
</organism>
<keyword evidence="2" id="KW-1185">Reference proteome</keyword>
<dbReference type="Proteomes" id="UP000250028">
    <property type="component" value="Unassembled WGS sequence"/>
</dbReference>